<accession>A0AAD8DEN2</accession>
<keyword evidence="3" id="KW-1185">Reference proteome</keyword>
<keyword evidence="1" id="KW-0732">Signal</keyword>
<evidence type="ECO:0000256" key="1">
    <source>
        <dbReference type="SAM" id="SignalP"/>
    </source>
</evidence>
<feature type="signal peptide" evidence="1">
    <location>
        <begin position="1"/>
        <end position="20"/>
    </location>
</feature>
<dbReference type="PANTHER" id="PTHR34034">
    <property type="entry name" value="PROTEIN FAM180A-RELATED"/>
    <property type="match status" value="1"/>
</dbReference>
<dbReference type="EMBL" id="JAGXEW010000010">
    <property type="protein sequence ID" value="KAK1167287.1"/>
    <property type="molecule type" value="Genomic_DNA"/>
</dbReference>
<evidence type="ECO:0000313" key="3">
    <source>
        <dbReference type="Proteomes" id="UP001230051"/>
    </source>
</evidence>
<name>A0AAD8DEN2_ACIOX</name>
<dbReference type="Pfam" id="PF15173">
    <property type="entry name" value="FAM180"/>
    <property type="match status" value="1"/>
</dbReference>
<organism evidence="2 3">
    <name type="scientific">Acipenser oxyrinchus oxyrinchus</name>
    <dbReference type="NCBI Taxonomy" id="40147"/>
    <lineage>
        <taxon>Eukaryota</taxon>
        <taxon>Metazoa</taxon>
        <taxon>Chordata</taxon>
        <taxon>Craniata</taxon>
        <taxon>Vertebrata</taxon>
        <taxon>Euteleostomi</taxon>
        <taxon>Actinopterygii</taxon>
        <taxon>Chondrostei</taxon>
        <taxon>Acipenseriformes</taxon>
        <taxon>Acipenseridae</taxon>
        <taxon>Acipenser</taxon>
    </lineage>
</organism>
<dbReference type="PANTHER" id="PTHR34034:SF2">
    <property type="entry name" value="PROTEIN FAM180A"/>
    <property type="match status" value="1"/>
</dbReference>
<sequence length="165" mass="18871">MMHWEVFVVALVYHNVYTSATPGKNKALFPSAMLVKRGTAALLNPVFQNSLEEVNLLYEILLAGLEMDKTHSKFLVKDEELSSLRKTKKLEVICEDVVPKKITDIRRLTSNLSRHKGALSKDEFEWTVLTMVYAAYRLAQAQGHQKEVWAESFVNLYKALKDDLL</sequence>
<feature type="chain" id="PRO_5042285377" evidence="1">
    <location>
        <begin position="21"/>
        <end position="165"/>
    </location>
</feature>
<proteinExistence type="predicted"/>
<dbReference type="InterPro" id="IPR029170">
    <property type="entry name" value="FAM180"/>
</dbReference>
<evidence type="ECO:0000313" key="2">
    <source>
        <dbReference type="EMBL" id="KAK1167287.1"/>
    </source>
</evidence>
<gene>
    <name evidence="2" type="primary">FAM180A</name>
    <name evidence="2" type="ORF">AOXY_G12003</name>
</gene>
<comment type="caution">
    <text evidence="2">The sequence shown here is derived from an EMBL/GenBank/DDBJ whole genome shotgun (WGS) entry which is preliminary data.</text>
</comment>
<reference evidence="2" key="1">
    <citation type="submission" date="2022-02" db="EMBL/GenBank/DDBJ databases">
        <title>Atlantic sturgeon de novo genome assembly.</title>
        <authorList>
            <person name="Stock M."/>
            <person name="Klopp C."/>
            <person name="Guiguen Y."/>
            <person name="Cabau C."/>
            <person name="Parinello H."/>
            <person name="Santidrian Yebra-Pimentel E."/>
            <person name="Kuhl H."/>
            <person name="Dirks R.P."/>
            <person name="Guessner J."/>
            <person name="Wuertz S."/>
            <person name="Du K."/>
            <person name="Schartl M."/>
        </authorList>
    </citation>
    <scope>NUCLEOTIDE SEQUENCE</scope>
    <source>
        <strain evidence="2">STURGEONOMICS-FGT-2020</strain>
        <tissue evidence="2">Whole blood</tissue>
    </source>
</reference>
<dbReference type="AlphaFoldDB" id="A0AAD8DEN2"/>
<dbReference type="Proteomes" id="UP001230051">
    <property type="component" value="Unassembled WGS sequence"/>
</dbReference>
<protein>
    <submittedName>
        <fullName evidence="2">Protein FAM180A-like isoform X1</fullName>
    </submittedName>
</protein>